<protein>
    <recommendedName>
        <fullName evidence="2">DET1- and DDB1-associated protein 1</fullName>
    </recommendedName>
</protein>
<evidence type="ECO:0000313" key="7">
    <source>
        <dbReference type="Proteomes" id="UP001249851"/>
    </source>
</evidence>
<comment type="similarity">
    <text evidence="1">Belongs to the DDA1 family.</text>
</comment>
<dbReference type="GO" id="GO:0080008">
    <property type="term" value="C:Cul4-RING E3 ubiquitin ligase complex"/>
    <property type="evidence" value="ECO:0007669"/>
    <property type="project" value="TreeGrafter"/>
</dbReference>
<sequence length="157" mass="17822">MASAQVVKMSVTHNSPLKTPVIQMIFFNQPILPDRATTLLMLHFGNDDVIKYGKGDLLKELPSFNQKNFSRYCGDTGAKPSNRRPVVYLPIRENGTSEQLIVTDKGNILLRYLHQQWEVKNAQSGKKREVEGADIAENLEPSRKSKRLDHEDYSPPD</sequence>
<evidence type="ECO:0000256" key="2">
    <source>
        <dbReference type="ARBA" id="ARBA00018256"/>
    </source>
</evidence>
<dbReference type="InterPro" id="IPR033575">
    <property type="entry name" value="DDA1-like"/>
</dbReference>
<name>A0AAD9QKU0_ACRCE</name>
<comment type="caution">
    <text evidence="6">The sequence shown here is derived from an EMBL/GenBank/DDBJ whole genome shotgun (WGS) entry which is preliminary data.</text>
</comment>
<dbReference type="PANTHER" id="PTHR31879:SF2">
    <property type="entry name" value="DET1- AND DDB1-ASSOCIATED PROTEIN 1"/>
    <property type="match status" value="1"/>
</dbReference>
<dbReference type="PANTHER" id="PTHR31879">
    <property type="entry name" value="DET1- AND DDB1-ASSOCIATED PROTEIN 1"/>
    <property type="match status" value="1"/>
</dbReference>
<feature type="compositionally biased region" description="Basic and acidic residues" evidence="4">
    <location>
        <begin position="140"/>
        <end position="157"/>
    </location>
</feature>
<dbReference type="EMBL" id="JARQWQ010000027">
    <property type="protein sequence ID" value="KAK2562780.1"/>
    <property type="molecule type" value="Genomic_DNA"/>
</dbReference>
<evidence type="ECO:0000259" key="5">
    <source>
        <dbReference type="Pfam" id="PF10172"/>
    </source>
</evidence>
<proteinExistence type="inferred from homology"/>
<gene>
    <name evidence="6" type="ORF">P5673_013726</name>
</gene>
<accession>A0AAD9QKU0</accession>
<reference evidence="6" key="2">
    <citation type="journal article" date="2023" name="Science">
        <title>Genomic signatures of disease resistance in endangered staghorn corals.</title>
        <authorList>
            <person name="Vollmer S.V."/>
            <person name="Selwyn J.D."/>
            <person name="Despard B.A."/>
            <person name="Roesel C.L."/>
        </authorList>
    </citation>
    <scope>NUCLEOTIDE SEQUENCE</scope>
    <source>
        <strain evidence="6">K2</strain>
    </source>
</reference>
<organism evidence="6 7">
    <name type="scientific">Acropora cervicornis</name>
    <name type="common">Staghorn coral</name>
    <dbReference type="NCBI Taxonomy" id="6130"/>
    <lineage>
        <taxon>Eukaryota</taxon>
        <taxon>Metazoa</taxon>
        <taxon>Cnidaria</taxon>
        <taxon>Anthozoa</taxon>
        <taxon>Hexacorallia</taxon>
        <taxon>Scleractinia</taxon>
        <taxon>Astrocoeniina</taxon>
        <taxon>Acroporidae</taxon>
        <taxon>Acropora</taxon>
    </lineage>
</organism>
<keyword evidence="7" id="KW-1185">Reference proteome</keyword>
<dbReference type="GO" id="GO:0032436">
    <property type="term" value="P:positive regulation of proteasomal ubiquitin-dependent protein catabolic process"/>
    <property type="evidence" value="ECO:0007669"/>
    <property type="project" value="TreeGrafter"/>
</dbReference>
<dbReference type="Proteomes" id="UP001249851">
    <property type="component" value="Unassembled WGS sequence"/>
</dbReference>
<feature type="domain" description="DET1- and DDB1-associated protein 1" evidence="5">
    <location>
        <begin position="56"/>
        <end position="118"/>
    </location>
</feature>
<evidence type="ECO:0000256" key="4">
    <source>
        <dbReference type="SAM" id="MobiDB-lite"/>
    </source>
</evidence>
<evidence type="ECO:0000256" key="1">
    <source>
        <dbReference type="ARBA" id="ARBA00008042"/>
    </source>
</evidence>
<feature type="region of interest" description="Disordered" evidence="4">
    <location>
        <begin position="122"/>
        <end position="157"/>
    </location>
</feature>
<comment type="function">
    <text evidence="3">Functions as a component of numerous distinct DCX (DDB1-CUL4-X-box) E3 ubiquitin-protein ligase complexes which mediate the ubiquitination and subsequent proteasomal degradation of target proteins. In the DCX complexes, acts as a scaffolding subunit required to stabilize the complex.</text>
</comment>
<evidence type="ECO:0000256" key="3">
    <source>
        <dbReference type="ARBA" id="ARBA00045586"/>
    </source>
</evidence>
<dbReference type="Pfam" id="PF10172">
    <property type="entry name" value="DDA1"/>
    <property type="match status" value="1"/>
</dbReference>
<dbReference type="InterPro" id="IPR018276">
    <property type="entry name" value="DDA1_dom"/>
</dbReference>
<reference evidence="6" key="1">
    <citation type="journal article" date="2023" name="G3 (Bethesda)">
        <title>Whole genome assembly and annotation of the endangered Caribbean coral Acropora cervicornis.</title>
        <authorList>
            <person name="Selwyn J.D."/>
            <person name="Vollmer S.V."/>
        </authorList>
    </citation>
    <scope>NUCLEOTIDE SEQUENCE</scope>
    <source>
        <strain evidence="6">K2</strain>
    </source>
</reference>
<evidence type="ECO:0000313" key="6">
    <source>
        <dbReference type="EMBL" id="KAK2562780.1"/>
    </source>
</evidence>
<dbReference type="AlphaFoldDB" id="A0AAD9QKU0"/>